<dbReference type="InterPro" id="IPR033948">
    <property type="entry name" value="ETF_beta_N"/>
</dbReference>
<dbReference type="EMBL" id="CP017305">
    <property type="protein sequence ID" value="AOS84781.1"/>
    <property type="molecule type" value="Genomic_DNA"/>
</dbReference>
<dbReference type="CDD" id="cd01714">
    <property type="entry name" value="ETF_beta"/>
    <property type="match status" value="1"/>
</dbReference>
<comment type="similarity">
    <text evidence="1">Belongs to the ETF beta-subunit/FixA family.</text>
</comment>
<dbReference type="KEGG" id="clz:BIU88_11940"/>
<evidence type="ECO:0000259" key="5">
    <source>
        <dbReference type="SMART" id="SM00893"/>
    </source>
</evidence>
<dbReference type="SMART" id="SM00893">
    <property type="entry name" value="ETF"/>
    <property type="match status" value="1"/>
</dbReference>
<dbReference type="GO" id="GO:0009055">
    <property type="term" value="F:electron transfer activity"/>
    <property type="evidence" value="ECO:0007669"/>
    <property type="project" value="InterPro"/>
</dbReference>
<evidence type="ECO:0000256" key="1">
    <source>
        <dbReference type="ARBA" id="ARBA00007557"/>
    </source>
</evidence>
<name>A0A1D8D2L9_CHLLM</name>
<dbReference type="InterPro" id="IPR012255">
    <property type="entry name" value="ETF_b"/>
</dbReference>
<dbReference type="PANTHER" id="PTHR21294:SF8">
    <property type="entry name" value="ELECTRON TRANSFER FLAVOPROTEIN SUBUNIT BETA"/>
    <property type="match status" value="1"/>
</dbReference>
<dbReference type="InterPro" id="IPR014729">
    <property type="entry name" value="Rossmann-like_a/b/a_fold"/>
</dbReference>
<proteinExistence type="inferred from homology"/>
<dbReference type="InterPro" id="IPR014730">
    <property type="entry name" value="ETF_a/b_N"/>
</dbReference>
<sequence>MNILVCIKQVPDMEGKFVPNEAGSWFDEAGLAWKMNEYDAFAVEEAVRLKEQLGGGARVTALSIGPARAVETIRKALAMGCDDGVHIDDPDAPQRDPWQIASMIAGFAAGRGFDLIFTGMQSEDRGSAQVGVLVAEQLGLSSVTGITAFEWLDGSMTVESELEGGRKYRLRLKPPVLLTCQPGLNTPRYPTLPNIMKSKRAALAVLSQESVSLDSPKVLSANFRPHEPNAAGVILEGDVDTLASQVLDLLEAKGFISTQGGVR</sequence>
<protein>
    <recommendedName>
        <fullName evidence="2">Electron transfer flavoprotein subunit beta</fullName>
    </recommendedName>
</protein>
<keyword evidence="7" id="KW-1185">Reference proteome</keyword>
<keyword evidence="3" id="KW-0813">Transport</keyword>
<organism evidence="6 7">
    <name type="scientific">Chlorobaculum limnaeum</name>
    <dbReference type="NCBI Taxonomy" id="274537"/>
    <lineage>
        <taxon>Bacteria</taxon>
        <taxon>Pseudomonadati</taxon>
        <taxon>Chlorobiota</taxon>
        <taxon>Chlorobiia</taxon>
        <taxon>Chlorobiales</taxon>
        <taxon>Chlorobiaceae</taxon>
        <taxon>Chlorobaculum</taxon>
    </lineage>
</organism>
<dbReference type="Gene3D" id="3.40.50.620">
    <property type="entry name" value="HUPs"/>
    <property type="match status" value="1"/>
</dbReference>
<dbReference type="PIRSF" id="PIRSF000090">
    <property type="entry name" value="Beta-ETF"/>
    <property type="match status" value="1"/>
</dbReference>
<dbReference type="AlphaFoldDB" id="A0A1D8D2L9"/>
<dbReference type="PANTHER" id="PTHR21294">
    <property type="entry name" value="ELECTRON TRANSFER FLAVOPROTEIN BETA-SUBUNIT"/>
    <property type="match status" value="1"/>
</dbReference>
<dbReference type="STRING" id="274537.BIU88_11940"/>
<evidence type="ECO:0000256" key="2">
    <source>
        <dbReference type="ARBA" id="ARBA00016797"/>
    </source>
</evidence>
<keyword evidence="4" id="KW-0249">Electron transport</keyword>
<dbReference type="Pfam" id="PF01012">
    <property type="entry name" value="ETF"/>
    <property type="match status" value="1"/>
</dbReference>
<dbReference type="RefSeq" id="WP_069810970.1">
    <property type="nucleotide sequence ID" value="NZ_CP017305.1"/>
</dbReference>
<evidence type="ECO:0000313" key="7">
    <source>
        <dbReference type="Proteomes" id="UP000095185"/>
    </source>
</evidence>
<evidence type="ECO:0000256" key="4">
    <source>
        <dbReference type="ARBA" id="ARBA00022982"/>
    </source>
</evidence>
<accession>A0A1D8D2L9</accession>
<feature type="domain" description="Electron transfer flavoprotein alpha/beta-subunit N-terminal" evidence="5">
    <location>
        <begin position="23"/>
        <end position="215"/>
    </location>
</feature>
<dbReference type="OrthoDB" id="9804960at2"/>
<dbReference type="SUPFAM" id="SSF52402">
    <property type="entry name" value="Adenine nucleotide alpha hydrolases-like"/>
    <property type="match status" value="1"/>
</dbReference>
<gene>
    <name evidence="6" type="ORF">BIU88_11940</name>
</gene>
<evidence type="ECO:0000313" key="6">
    <source>
        <dbReference type="EMBL" id="AOS84781.1"/>
    </source>
</evidence>
<reference evidence="6" key="1">
    <citation type="submission" date="2016-09" db="EMBL/GenBank/DDBJ databases">
        <title>Genome sequence of Chlorobaculum limnaeum.</title>
        <authorList>
            <person name="Liu Z."/>
            <person name="Tank M."/>
            <person name="Bryant D.A."/>
        </authorList>
    </citation>
    <scope>NUCLEOTIDE SEQUENCE [LARGE SCALE GENOMIC DNA]</scope>
    <source>
        <strain evidence="6">DSM 1677</strain>
    </source>
</reference>
<dbReference type="Proteomes" id="UP000095185">
    <property type="component" value="Chromosome"/>
</dbReference>
<evidence type="ECO:0000256" key="3">
    <source>
        <dbReference type="ARBA" id="ARBA00022448"/>
    </source>
</evidence>